<dbReference type="Pfam" id="PF02811">
    <property type="entry name" value="PHP"/>
    <property type="match status" value="1"/>
</dbReference>
<protein>
    <submittedName>
        <fullName evidence="2">Histidinol phosphatase</fullName>
    </submittedName>
</protein>
<feature type="domain" description="Polymerase/histidinol phosphatase N-terminal" evidence="1">
    <location>
        <begin position="110"/>
        <end position="189"/>
    </location>
</feature>
<dbReference type="InterPro" id="IPR047967">
    <property type="entry name" value="PolX_PHP"/>
</dbReference>
<dbReference type="Proteomes" id="UP000190037">
    <property type="component" value="Unassembled WGS sequence"/>
</dbReference>
<dbReference type="InterPro" id="IPR050243">
    <property type="entry name" value="PHP_phosphatase"/>
</dbReference>
<dbReference type="STRING" id="159449.B4N89_01100"/>
<dbReference type="Gene3D" id="3.20.20.140">
    <property type="entry name" value="Metal-dependent hydrolases"/>
    <property type="match status" value="1"/>
</dbReference>
<comment type="caution">
    <text evidence="2">The sequence shown here is derived from an EMBL/GenBank/DDBJ whole genome shotgun (WGS) entry which is preliminary data.</text>
</comment>
<dbReference type="NCBIfam" id="NF005928">
    <property type="entry name" value="PRK07945.1"/>
    <property type="match status" value="1"/>
</dbReference>
<dbReference type="Gene3D" id="1.10.150.110">
    <property type="entry name" value="DNA polymerase beta, N-terminal domain-like"/>
    <property type="match status" value="1"/>
</dbReference>
<dbReference type="SUPFAM" id="SSF89550">
    <property type="entry name" value="PHP domain-like"/>
    <property type="match status" value="1"/>
</dbReference>
<dbReference type="PIRSF" id="PIRSF036978">
    <property type="entry name" value="UCP036978_PHPhdr"/>
    <property type="match status" value="1"/>
</dbReference>
<dbReference type="Pfam" id="PF14716">
    <property type="entry name" value="HHH_8"/>
    <property type="match status" value="1"/>
</dbReference>
<dbReference type="SMART" id="SM00481">
    <property type="entry name" value="POLIIIAc"/>
    <property type="match status" value="1"/>
</dbReference>
<dbReference type="SUPFAM" id="SSF47802">
    <property type="entry name" value="DNA polymerase beta, N-terminal domain-like"/>
    <property type="match status" value="1"/>
</dbReference>
<evidence type="ECO:0000313" key="2">
    <source>
        <dbReference type="EMBL" id="OPC79725.1"/>
    </source>
</evidence>
<dbReference type="EMBL" id="MWQN01000001">
    <property type="protein sequence ID" value="OPC79725.1"/>
    <property type="molecule type" value="Genomic_DNA"/>
</dbReference>
<gene>
    <name evidence="2" type="ORF">B4N89_01100</name>
</gene>
<dbReference type="FunFam" id="3.20.20.140:FF:000047">
    <property type="entry name" value="PHP domain-containing protein"/>
    <property type="match status" value="1"/>
</dbReference>
<dbReference type="CDD" id="cd07436">
    <property type="entry name" value="PHP_PolX"/>
    <property type="match status" value="1"/>
</dbReference>
<dbReference type="InterPro" id="IPR003141">
    <property type="entry name" value="Pol/His_phosphatase_N"/>
</dbReference>
<dbReference type="RefSeq" id="WP_078973990.1">
    <property type="nucleotide sequence ID" value="NZ_MWQN01000001.1"/>
</dbReference>
<dbReference type="InterPro" id="IPR027421">
    <property type="entry name" value="DNA_pol_lamdba_lyase_dom_sf"/>
</dbReference>
<dbReference type="InterPro" id="IPR004013">
    <property type="entry name" value="PHP_dom"/>
</dbReference>
<reference evidence="2 3" key="1">
    <citation type="submission" date="2017-03" db="EMBL/GenBank/DDBJ databases">
        <title>Draft genome sequence of Streptomyces scabrisporus NF3, endophyte isolated from Amphipterygium adstringens.</title>
        <authorList>
            <person name="Vazquez M."/>
            <person name="Ceapa C.D."/>
            <person name="Rodriguez Luna D."/>
            <person name="Sanchez Esquivel S."/>
        </authorList>
    </citation>
    <scope>NUCLEOTIDE SEQUENCE [LARGE SCALE GENOMIC DNA]</scope>
    <source>
        <strain evidence="2 3">NF3</strain>
    </source>
</reference>
<dbReference type="InterPro" id="IPR010996">
    <property type="entry name" value="HHH_MUS81"/>
</dbReference>
<sequence length="347" mass="37625">MPPHHTTPSAPDPVAALDRIAFLLERDQAPTYRVKAFRTASAVIAELDPAELRTRVARHTLGELKGIGPKTADVIEQAQAGRVPGYLADLEARPSPLPTAGAALLAAQRGDCHMHSDWSDGGSPIDVMARTARDLGHEWSVLTDHSPRLTVARGLTADRLRAQLDVVAELATELAPFRLLTGIECDILDDGSLDQEPELLARLDVVVASVHSKLRMDAPAMTHRLLTAVRNPRVNVLGHCTGRLIQGKGRPESTFDAEAVFAACAESDTAVEINCRPERRDPPTRLIHRALAAGVYFSIDTDAHAPGQLDWQAHGCARAEECEVPAERVITTWPVDRLLAWTRPAGD</sequence>
<dbReference type="OrthoDB" id="9808747at2"/>
<dbReference type="InterPro" id="IPR017078">
    <property type="entry name" value="UCP036978_PHPhdr"/>
</dbReference>
<dbReference type="InterPro" id="IPR016195">
    <property type="entry name" value="Pol/histidinol_Pase-like"/>
</dbReference>
<organism evidence="2 3">
    <name type="scientific">Embleya scabrispora</name>
    <dbReference type="NCBI Taxonomy" id="159449"/>
    <lineage>
        <taxon>Bacteria</taxon>
        <taxon>Bacillati</taxon>
        <taxon>Actinomycetota</taxon>
        <taxon>Actinomycetes</taxon>
        <taxon>Kitasatosporales</taxon>
        <taxon>Streptomycetaceae</taxon>
        <taxon>Embleya</taxon>
    </lineage>
</organism>
<dbReference type="AlphaFoldDB" id="A0A1T3NSJ7"/>
<evidence type="ECO:0000313" key="3">
    <source>
        <dbReference type="Proteomes" id="UP000190037"/>
    </source>
</evidence>
<dbReference type="PANTHER" id="PTHR36928">
    <property type="entry name" value="PHOSPHATASE YCDX-RELATED"/>
    <property type="match status" value="1"/>
</dbReference>
<accession>A0A1T3NSJ7</accession>
<proteinExistence type="predicted"/>
<keyword evidence="3" id="KW-1185">Reference proteome</keyword>
<dbReference type="PANTHER" id="PTHR36928:SF1">
    <property type="entry name" value="PHOSPHATASE YCDX-RELATED"/>
    <property type="match status" value="1"/>
</dbReference>
<evidence type="ECO:0000259" key="1">
    <source>
        <dbReference type="SMART" id="SM00481"/>
    </source>
</evidence>
<name>A0A1T3NSJ7_9ACTN</name>
<dbReference type="GO" id="GO:0042578">
    <property type="term" value="F:phosphoric ester hydrolase activity"/>
    <property type="evidence" value="ECO:0007669"/>
    <property type="project" value="TreeGrafter"/>
</dbReference>
<dbReference type="GO" id="GO:0005829">
    <property type="term" value="C:cytosol"/>
    <property type="evidence" value="ECO:0007669"/>
    <property type="project" value="TreeGrafter"/>
</dbReference>
<dbReference type="GO" id="GO:0008270">
    <property type="term" value="F:zinc ion binding"/>
    <property type="evidence" value="ECO:0007669"/>
    <property type="project" value="TreeGrafter"/>
</dbReference>